<feature type="domain" description="AP complex mu/sigma subunit" evidence="14">
    <location>
        <begin position="1"/>
        <end position="141"/>
    </location>
</feature>
<evidence type="ECO:0000256" key="12">
    <source>
        <dbReference type="ARBA" id="ARBA00032648"/>
    </source>
</evidence>
<evidence type="ECO:0000256" key="9">
    <source>
        <dbReference type="ARBA" id="ARBA00023136"/>
    </source>
</evidence>
<dbReference type="InterPro" id="IPR011012">
    <property type="entry name" value="Longin-like_dom_sf"/>
</dbReference>
<dbReference type="Pfam" id="PF01217">
    <property type="entry name" value="Clat_adaptor_s"/>
    <property type="match status" value="1"/>
</dbReference>
<dbReference type="FunFam" id="3.30.450.60:FF:000004">
    <property type="entry name" value="AP complex subunit sigma"/>
    <property type="match status" value="1"/>
</dbReference>
<keyword evidence="6" id="KW-1003">Cell membrane</keyword>
<evidence type="ECO:0000256" key="5">
    <source>
        <dbReference type="ARBA" id="ARBA00022448"/>
    </source>
</evidence>
<evidence type="ECO:0000256" key="1">
    <source>
        <dbReference type="ARBA" id="ARBA00004236"/>
    </source>
</evidence>
<evidence type="ECO:0000259" key="14">
    <source>
        <dbReference type="Pfam" id="PF01217"/>
    </source>
</evidence>
<dbReference type="Gene3D" id="3.30.450.60">
    <property type="match status" value="1"/>
</dbReference>
<comment type="subcellular location">
    <subcellularLocation>
        <location evidence="1">Cell membrane</location>
    </subcellularLocation>
    <subcellularLocation>
        <location evidence="2">Membrane</location>
        <location evidence="2">Coated pit</location>
        <topology evidence="2">Peripheral membrane protein</topology>
        <orientation evidence="2">Cytoplasmic side</orientation>
    </subcellularLocation>
</comment>
<protein>
    <recommendedName>
        <fullName evidence="4">AP-2 complex subunit sigma</fullName>
    </recommendedName>
    <alternativeName>
        <fullName evidence="13">Clathrin coat assembly protein AP17</fullName>
    </alternativeName>
    <alternativeName>
        <fullName evidence="11">Clathrin coat-associated protein AP17</fullName>
    </alternativeName>
    <alternativeName>
        <fullName evidence="12">Sigma2-adaptin</fullName>
    </alternativeName>
</protein>
<dbReference type="GO" id="GO:0098588">
    <property type="term" value="C:bounding membrane of organelle"/>
    <property type="evidence" value="ECO:0007669"/>
    <property type="project" value="UniProtKB-ARBA"/>
</dbReference>
<dbReference type="CDD" id="cd14833">
    <property type="entry name" value="AP2_sigma"/>
    <property type="match status" value="1"/>
</dbReference>
<sequence length="193" mass="23189">MIRFILLQNRQGKTRLAKYYVPLEDSEKHKLEYEVHRLVVNRDPKFTNFVEFRTHKVIYRRYAGLFFSMCVDITDNELAYLESIHLFVEILDHFFSNVCELDLVFNFHKVYLILDEFILAGELQETSKKAIIERMNELERQEYYSANMLFLLQQDIGGIGDRMYLYALFLAEGKEILSDWECSHCWDLYESYC</sequence>
<dbReference type="GO" id="GO:0005905">
    <property type="term" value="C:clathrin-coated pit"/>
    <property type="evidence" value="ECO:0007669"/>
    <property type="project" value="UniProtKB-KW"/>
</dbReference>
<organism evidence="15 16">
    <name type="scientific">Riccia fluitans</name>
    <dbReference type="NCBI Taxonomy" id="41844"/>
    <lineage>
        <taxon>Eukaryota</taxon>
        <taxon>Viridiplantae</taxon>
        <taxon>Streptophyta</taxon>
        <taxon>Embryophyta</taxon>
        <taxon>Marchantiophyta</taxon>
        <taxon>Marchantiopsida</taxon>
        <taxon>Marchantiidae</taxon>
        <taxon>Marchantiales</taxon>
        <taxon>Ricciaceae</taxon>
        <taxon>Riccia</taxon>
    </lineage>
</organism>
<dbReference type="Proteomes" id="UP001605036">
    <property type="component" value="Unassembled WGS sequence"/>
</dbReference>
<accession>A0ABD1ZSQ9</accession>
<evidence type="ECO:0000256" key="13">
    <source>
        <dbReference type="ARBA" id="ARBA00032679"/>
    </source>
</evidence>
<gene>
    <name evidence="15" type="ORF">R1flu_021502</name>
</gene>
<evidence type="ECO:0000256" key="10">
    <source>
        <dbReference type="ARBA" id="ARBA00023176"/>
    </source>
</evidence>
<comment type="caution">
    <text evidence="15">The sequence shown here is derived from an EMBL/GenBank/DDBJ whole genome shotgun (WGS) entry which is preliminary data.</text>
</comment>
<evidence type="ECO:0000256" key="8">
    <source>
        <dbReference type="ARBA" id="ARBA00022927"/>
    </source>
</evidence>
<dbReference type="EMBL" id="JBHFFA010000001">
    <property type="protein sequence ID" value="KAL2653374.1"/>
    <property type="molecule type" value="Genomic_DNA"/>
</dbReference>
<evidence type="ECO:0000256" key="6">
    <source>
        <dbReference type="ARBA" id="ARBA00022475"/>
    </source>
</evidence>
<dbReference type="InterPro" id="IPR022775">
    <property type="entry name" value="AP_mu_sigma_su"/>
</dbReference>
<evidence type="ECO:0000256" key="11">
    <source>
        <dbReference type="ARBA" id="ARBA00032557"/>
    </source>
</evidence>
<dbReference type="PANTHER" id="PTHR11753">
    <property type="entry name" value="ADAPTOR COMPLEXES SMALL SUBUNIT FAMILY"/>
    <property type="match status" value="1"/>
</dbReference>
<keyword evidence="7" id="KW-0254">Endocytosis</keyword>
<evidence type="ECO:0000256" key="2">
    <source>
        <dbReference type="ARBA" id="ARBA00004277"/>
    </source>
</evidence>
<keyword evidence="8" id="KW-0653">Protein transport</keyword>
<proteinExistence type="inferred from homology"/>
<comment type="similarity">
    <text evidence="3">Belongs to the adaptor complexes small subunit family.</text>
</comment>
<evidence type="ECO:0000256" key="3">
    <source>
        <dbReference type="ARBA" id="ARBA00006972"/>
    </source>
</evidence>
<dbReference type="SUPFAM" id="SSF64356">
    <property type="entry name" value="SNARE-like"/>
    <property type="match status" value="1"/>
</dbReference>
<evidence type="ECO:0000313" key="15">
    <source>
        <dbReference type="EMBL" id="KAL2653374.1"/>
    </source>
</evidence>
<dbReference type="GO" id="GO:0015031">
    <property type="term" value="P:protein transport"/>
    <property type="evidence" value="ECO:0007669"/>
    <property type="project" value="UniProtKB-KW"/>
</dbReference>
<evidence type="ECO:0000256" key="7">
    <source>
        <dbReference type="ARBA" id="ARBA00022583"/>
    </source>
</evidence>
<evidence type="ECO:0000313" key="16">
    <source>
        <dbReference type="Proteomes" id="UP001605036"/>
    </source>
</evidence>
<keyword evidence="5" id="KW-0813">Transport</keyword>
<dbReference type="GO" id="GO:0098797">
    <property type="term" value="C:plasma membrane protein complex"/>
    <property type="evidence" value="ECO:0007669"/>
    <property type="project" value="UniProtKB-ARBA"/>
</dbReference>
<keyword evidence="10" id="KW-0168">Coated pit</keyword>
<name>A0ABD1ZSQ9_9MARC</name>
<dbReference type="AlphaFoldDB" id="A0ABD1ZSQ9"/>
<dbReference type="GO" id="GO:0031410">
    <property type="term" value="C:cytoplasmic vesicle"/>
    <property type="evidence" value="ECO:0007669"/>
    <property type="project" value="UniProtKB-ARBA"/>
</dbReference>
<keyword evidence="16" id="KW-1185">Reference proteome</keyword>
<evidence type="ECO:0000256" key="4">
    <source>
        <dbReference type="ARBA" id="ARBA00013914"/>
    </source>
</evidence>
<dbReference type="InterPro" id="IPR016635">
    <property type="entry name" value="AP_complex_ssu"/>
</dbReference>
<keyword evidence="9" id="KW-0472">Membrane</keyword>
<reference evidence="15 16" key="1">
    <citation type="submission" date="2024-09" db="EMBL/GenBank/DDBJ databases">
        <title>Chromosome-scale assembly of Riccia fluitans.</title>
        <authorList>
            <person name="Paukszto L."/>
            <person name="Sawicki J."/>
            <person name="Karawczyk K."/>
            <person name="Piernik-Szablinska J."/>
            <person name="Szczecinska M."/>
            <person name="Mazdziarz M."/>
        </authorList>
    </citation>
    <scope>NUCLEOTIDE SEQUENCE [LARGE SCALE GENOMIC DNA]</scope>
    <source>
        <strain evidence="15">Rf_01</strain>
        <tissue evidence="15">Aerial parts of the thallus</tissue>
    </source>
</reference>
<dbReference type="GO" id="GO:0006897">
    <property type="term" value="P:endocytosis"/>
    <property type="evidence" value="ECO:0007669"/>
    <property type="project" value="UniProtKB-KW"/>
</dbReference>
<dbReference type="InterPro" id="IPR027156">
    <property type="entry name" value="APS2"/>
</dbReference>